<proteinExistence type="predicted"/>
<evidence type="ECO:0000313" key="2">
    <source>
        <dbReference type="EMBL" id="CAD9358051.1"/>
    </source>
</evidence>
<reference evidence="2" key="1">
    <citation type="submission" date="2021-01" db="EMBL/GenBank/DDBJ databases">
        <authorList>
            <person name="Corre E."/>
            <person name="Pelletier E."/>
            <person name="Niang G."/>
            <person name="Scheremetjew M."/>
            <person name="Finn R."/>
            <person name="Kale V."/>
            <person name="Holt S."/>
            <person name="Cochrane G."/>
            <person name="Meng A."/>
            <person name="Brown T."/>
            <person name="Cohen L."/>
        </authorList>
    </citation>
    <scope>NUCLEOTIDE SEQUENCE</scope>
    <source>
        <strain evidence="2">Pop2</strain>
    </source>
</reference>
<protein>
    <submittedName>
        <fullName evidence="2">Uncharacterized protein</fullName>
    </submittedName>
</protein>
<organism evidence="2">
    <name type="scientific">Ditylum brightwellii</name>
    <dbReference type="NCBI Taxonomy" id="49249"/>
    <lineage>
        <taxon>Eukaryota</taxon>
        <taxon>Sar</taxon>
        <taxon>Stramenopiles</taxon>
        <taxon>Ochrophyta</taxon>
        <taxon>Bacillariophyta</taxon>
        <taxon>Mediophyceae</taxon>
        <taxon>Lithodesmiophycidae</taxon>
        <taxon>Lithodesmiales</taxon>
        <taxon>Lithodesmiaceae</taxon>
        <taxon>Ditylum</taxon>
    </lineage>
</organism>
<accession>A0A7S2EWB3</accession>
<feature type="compositionally biased region" description="Low complexity" evidence="1">
    <location>
        <begin position="238"/>
        <end position="250"/>
    </location>
</feature>
<dbReference type="EMBL" id="HBGN01039578">
    <property type="protein sequence ID" value="CAD9358051.1"/>
    <property type="molecule type" value="Transcribed_RNA"/>
</dbReference>
<sequence>MFFSANENLALRAHKRRIVEYVEETIPESALDAGTNVMVMQVSCRDPGCVPLETAIAIVFPRPMSSLKKKKSKSTKKPKELIEGLEESATGGTFKTKILLPMADVTKEDVLEALPPQFKGGTRTMEKLCLRARDVMLSQITQIMGNDENDADGRQLMAVYLKECLDDYILRGCVPAPFGEPFPPIEEDKEKKEEVEESKEDMSATATTNEVLSVSKEKETTNDDLQNKKSASDEEETTSSSKAITSTAETVTRGMAGTGNFVFRRVRDDENDDKDKINNSSSTSSTTTTPTTSINGSKRTTKTTMTTSETAMDWRRRQDAQNSITTKRISTIQKLAEREHAPGIRRPGCPCCDIDNPSNIVDEMLML</sequence>
<evidence type="ECO:0000256" key="1">
    <source>
        <dbReference type="SAM" id="MobiDB-lite"/>
    </source>
</evidence>
<feature type="compositionally biased region" description="Basic and acidic residues" evidence="1">
    <location>
        <begin position="265"/>
        <end position="277"/>
    </location>
</feature>
<dbReference type="AlphaFoldDB" id="A0A7S2EWB3"/>
<gene>
    <name evidence="2" type="ORF">DBRI1063_LOCUS25327</name>
</gene>
<feature type="compositionally biased region" description="Basic and acidic residues" evidence="1">
    <location>
        <begin position="215"/>
        <end position="232"/>
    </location>
</feature>
<feature type="region of interest" description="Disordered" evidence="1">
    <location>
        <begin position="179"/>
        <end position="308"/>
    </location>
</feature>
<feature type="compositionally biased region" description="Low complexity" evidence="1">
    <location>
        <begin position="278"/>
        <end position="293"/>
    </location>
</feature>
<name>A0A7S2EWB3_9STRA</name>